<accession>A0A085NLN1</accession>
<organism evidence="1">
    <name type="scientific">Trichuris suis</name>
    <name type="common">pig whipworm</name>
    <dbReference type="NCBI Taxonomy" id="68888"/>
    <lineage>
        <taxon>Eukaryota</taxon>
        <taxon>Metazoa</taxon>
        <taxon>Ecdysozoa</taxon>
        <taxon>Nematoda</taxon>
        <taxon>Enoplea</taxon>
        <taxon>Dorylaimia</taxon>
        <taxon>Trichinellida</taxon>
        <taxon>Trichuridae</taxon>
        <taxon>Trichuris</taxon>
    </lineage>
</organism>
<dbReference type="EMBL" id="KL367488">
    <property type="protein sequence ID" value="KFD70377.1"/>
    <property type="molecule type" value="Genomic_DNA"/>
</dbReference>
<protein>
    <submittedName>
        <fullName evidence="1">Uncharacterized protein</fullName>
    </submittedName>
</protein>
<evidence type="ECO:0000313" key="1">
    <source>
        <dbReference type="EMBL" id="KFD70377.1"/>
    </source>
</evidence>
<dbReference type="Proteomes" id="UP000030758">
    <property type="component" value="Unassembled WGS sequence"/>
</dbReference>
<gene>
    <name evidence="1" type="ORF">M514_06898</name>
</gene>
<proteinExistence type="predicted"/>
<dbReference type="AlphaFoldDB" id="A0A085NLN1"/>
<name>A0A085NLN1_9BILA</name>
<sequence length="54" mass="6601">MVGWEHVWVDLYRKRRIVIQDVNAKDSMEQCQRIVIDQRREREAKSMTISMTTY</sequence>
<reference evidence="1" key="1">
    <citation type="journal article" date="2014" name="Nat. Genet.">
        <title>Genome and transcriptome of the porcine whipworm Trichuris suis.</title>
        <authorList>
            <person name="Jex A.R."/>
            <person name="Nejsum P."/>
            <person name="Schwarz E.M."/>
            <person name="Hu L."/>
            <person name="Young N.D."/>
            <person name="Hall R.S."/>
            <person name="Korhonen P.K."/>
            <person name="Liao S."/>
            <person name="Thamsborg S."/>
            <person name="Xia J."/>
            <person name="Xu P."/>
            <person name="Wang S."/>
            <person name="Scheerlinck J.P."/>
            <person name="Hofmann A."/>
            <person name="Sternberg P.W."/>
            <person name="Wang J."/>
            <person name="Gasser R.B."/>
        </authorList>
    </citation>
    <scope>NUCLEOTIDE SEQUENCE [LARGE SCALE GENOMIC DNA]</scope>
    <source>
        <strain evidence="1">DCEP-RM93F</strain>
    </source>
</reference>